<gene>
    <name evidence="8" type="ORF">UA08_03464</name>
</gene>
<dbReference type="GO" id="GO:0032991">
    <property type="term" value="C:protein-containing complex"/>
    <property type="evidence" value="ECO:0007669"/>
    <property type="project" value="UniProtKB-ARBA"/>
</dbReference>
<name>A0A225AI41_TALAT</name>
<keyword evidence="9" id="KW-1185">Reference proteome</keyword>
<feature type="compositionally biased region" description="Low complexity" evidence="5">
    <location>
        <begin position="267"/>
        <end position="281"/>
    </location>
</feature>
<keyword evidence="3" id="KW-0995">Kinetochore</keyword>
<dbReference type="OrthoDB" id="248495at2759"/>
<dbReference type="InterPro" id="IPR015661">
    <property type="entry name" value="Bub1/Mad3"/>
</dbReference>
<dbReference type="Gene3D" id="1.25.40.430">
    <property type="match status" value="1"/>
</dbReference>
<feature type="compositionally biased region" description="Acidic residues" evidence="5">
    <location>
        <begin position="566"/>
        <end position="575"/>
    </location>
</feature>
<dbReference type="GO" id="GO:0005524">
    <property type="term" value="F:ATP binding"/>
    <property type="evidence" value="ECO:0007669"/>
    <property type="project" value="InterPro"/>
</dbReference>
<dbReference type="GO" id="GO:0000776">
    <property type="term" value="C:kinetochore"/>
    <property type="evidence" value="ECO:0007669"/>
    <property type="project" value="UniProtKB-KW"/>
</dbReference>
<dbReference type="PROSITE" id="PS51489">
    <property type="entry name" value="BUB1_N"/>
    <property type="match status" value="1"/>
</dbReference>
<feature type="region of interest" description="Disordered" evidence="5">
    <location>
        <begin position="325"/>
        <end position="360"/>
    </location>
</feature>
<sequence>MSASDDLINFDVIETQKENIQSLPGGRSAKALVQIFSAGKSGDKYNSPSPNETRTLNDAIRQEYEAELEASADSDDPLDVYDRYVKWTLNAYPSSQATAESGLLPLLERATKAFLNSAHYRNDPRYLRLWLQYIRLFSDAPRETFSFLARHHVGEGLALFYEEFASWLEGAGRWTQAEEVYRLGIEREARPQERLLRRFGEFQARFEQQPQGGDGPSSPALPTVRPALAAKVDPFATARTDPQAPQPRGVGGRTTTKSGKQKLAIFSDSDNPDSSQPPTSSLSKGWDNIGSLRDRRKENEVEAKPWAGEILKSEKKQVPVQKMTVFRDESNSNAQIQSNAQPSRSDTPEHHVREAINPRTGRKERVFVDLQAVYPDYKNPNFEVCFEELRAASRGWLDKDWANPKKPLKEIPTNSAGRVSSSEGIENLDRSLVQDVKQKLFLEEGSPHDERRERRLSKVKKIKVREIGETQTIKTNLDSPTGPRIKRKNNSEPTMTFHTRAATDEIYSIFNQPLKTETENAEHGDSFLDSEYEDDDYTSGGESTGTGRISAGHSEFGDDETRVNDDEQIDDDSEHDGEWTEFTASKHIPNVSAAEYDEDENNLDSNPRTRDLTNNKYILEEPDDYNPPIGPYRDAAIMAQNRLPFMTPIIEKTESSLPSFTAARSRHYDYKTPCKTVPEVELTPSGIPVGDLLLNSPDADAVTVNLEDAQSPSLGVKTLRRTPVKHVPPFSITDANCIIKDSQCDPSDRAIRNKILKMIEPPLATFTGYHDHSSIFGAHAGDILKYSKSAKKLSKGGERLSSTPPVLSLQGSKRTYAIKRELGAGAYAPVYLAESVGNIDAYPPNNETEASTKLSSALGKREQKFQRHRLEAIKLETDPPSAWEFYMISIAHDRLRTSPSYFRASESIVKAHEIHLFKDESFLIEDYQGQGTLLDLVNIIRTEAITNTGNAEAGMDEALAMFFSVELLRTVEGLHACGILHGDIKPDNCLVRLEDKKSRSSLPSPPPGESLLDLADEDAIADPSEVHYSARGLRGWRERGLTLIDFGRGVDMKAFRPDVQFIAEWEMSQHECNEVREMRPWTYQIDLYGVAVTIHAMLFGKYLESVPVDNNTRNSGGAIRDSLTDFNATTKRYRIRESFKRYWDREIWTDVFDLLLNPATERWTQMERAGASNAAVPALPVCQSLKHMRERMEAWLAVNAEKKNLSLQIRKLEAYLSRRKERLEKER</sequence>
<evidence type="ECO:0000259" key="7">
    <source>
        <dbReference type="PROSITE" id="PS51489"/>
    </source>
</evidence>
<proteinExistence type="predicted"/>
<dbReference type="PANTHER" id="PTHR14030:SF4">
    <property type="entry name" value="BUB1 KINASE, ISOFORM A-RELATED"/>
    <property type="match status" value="1"/>
</dbReference>
<evidence type="ECO:0008006" key="10">
    <source>
        <dbReference type="Google" id="ProtNLM"/>
    </source>
</evidence>
<dbReference type="Gene3D" id="1.10.510.10">
    <property type="entry name" value="Transferase(Phosphotransferase) domain 1"/>
    <property type="match status" value="1"/>
</dbReference>
<evidence type="ECO:0000256" key="1">
    <source>
        <dbReference type="ARBA" id="ARBA00004629"/>
    </source>
</evidence>
<evidence type="ECO:0000313" key="9">
    <source>
        <dbReference type="Proteomes" id="UP000214365"/>
    </source>
</evidence>
<dbReference type="Pfam" id="PF08311">
    <property type="entry name" value="Mad3_BUB1_I"/>
    <property type="match status" value="1"/>
</dbReference>
<evidence type="ECO:0000256" key="2">
    <source>
        <dbReference type="ARBA" id="ARBA00022454"/>
    </source>
</evidence>
<feature type="domain" description="Protein kinase" evidence="6">
    <location>
        <begin position="816"/>
        <end position="1216"/>
    </location>
</feature>
<keyword evidence="4" id="KW-0137">Centromere</keyword>
<feature type="compositionally biased region" description="Basic and acidic residues" evidence="5">
    <location>
        <begin position="555"/>
        <end position="565"/>
    </location>
</feature>
<dbReference type="InterPro" id="IPR011009">
    <property type="entry name" value="Kinase-like_dom_sf"/>
</dbReference>
<dbReference type="FunFam" id="1.25.40.430:FF:000003">
    <property type="entry name" value="Checkpoint serine/threonine-protein kinase BUB1"/>
    <property type="match status" value="1"/>
</dbReference>
<dbReference type="STRING" id="1441469.A0A225AI41"/>
<dbReference type="Proteomes" id="UP000214365">
    <property type="component" value="Unassembled WGS sequence"/>
</dbReference>
<dbReference type="GO" id="GO:0004672">
    <property type="term" value="F:protein kinase activity"/>
    <property type="evidence" value="ECO:0007669"/>
    <property type="project" value="InterPro"/>
</dbReference>
<dbReference type="InterPro" id="IPR000719">
    <property type="entry name" value="Prot_kinase_dom"/>
</dbReference>
<feature type="region of interest" description="Disordered" evidence="5">
    <location>
        <begin position="516"/>
        <end position="612"/>
    </location>
</feature>
<feature type="domain" description="BUB1 N-terminal" evidence="7">
    <location>
        <begin position="64"/>
        <end position="223"/>
    </location>
</feature>
<evidence type="ECO:0000259" key="6">
    <source>
        <dbReference type="PROSITE" id="PS50011"/>
    </source>
</evidence>
<accession>A0A225AI41</accession>
<evidence type="ECO:0000256" key="3">
    <source>
        <dbReference type="ARBA" id="ARBA00022838"/>
    </source>
</evidence>
<organism evidence="8 9">
    <name type="scientific">Talaromyces atroroseus</name>
    <dbReference type="NCBI Taxonomy" id="1441469"/>
    <lineage>
        <taxon>Eukaryota</taxon>
        <taxon>Fungi</taxon>
        <taxon>Dikarya</taxon>
        <taxon>Ascomycota</taxon>
        <taxon>Pezizomycotina</taxon>
        <taxon>Eurotiomycetes</taxon>
        <taxon>Eurotiomycetidae</taxon>
        <taxon>Eurotiales</taxon>
        <taxon>Trichocomaceae</taxon>
        <taxon>Talaromyces</taxon>
        <taxon>Talaromyces sect. Trachyspermi</taxon>
    </lineage>
</organism>
<protein>
    <recommendedName>
        <fullName evidence="10">Protein kinase domain-containing protein</fullName>
    </recommendedName>
</protein>
<dbReference type="AlphaFoldDB" id="A0A225AI41"/>
<dbReference type="PROSITE" id="PS00108">
    <property type="entry name" value="PROTEIN_KINASE_ST"/>
    <property type="match status" value="1"/>
</dbReference>
<dbReference type="GO" id="GO:0005634">
    <property type="term" value="C:nucleus"/>
    <property type="evidence" value="ECO:0007669"/>
    <property type="project" value="TreeGrafter"/>
</dbReference>
<dbReference type="EMBL" id="LFMY01000004">
    <property type="protein sequence ID" value="OKL61111.1"/>
    <property type="molecule type" value="Genomic_DNA"/>
</dbReference>
<dbReference type="PANTHER" id="PTHR14030">
    <property type="entry name" value="MITOTIC CHECKPOINT SERINE/THREONINE-PROTEIN KINASE BUB1"/>
    <property type="match status" value="1"/>
</dbReference>
<feature type="compositionally biased region" description="Acidic residues" evidence="5">
    <location>
        <begin position="528"/>
        <end position="537"/>
    </location>
</feature>
<dbReference type="SMART" id="SM00220">
    <property type="entry name" value="S_TKc"/>
    <property type="match status" value="1"/>
</dbReference>
<dbReference type="InterPro" id="IPR013212">
    <property type="entry name" value="Mad3/Bub1_I"/>
</dbReference>
<dbReference type="InterPro" id="IPR012572">
    <property type="entry name" value="Mad3/Bub1_II"/>
</dbReference>
<dbReference type="Pfam" id="PF00069">
    <property type="entry name" value="Pkinase"/>
    <property type="match status" value="1"/>
</dbReference>
<comment type="subcellular location">
    <subcellularLocation>
        <location evidence="1">Chromosome</location>
        <location evidence="1">Centromere</location>
        <location evidence="1">Kinetochore</location>
    </subcellularLocation>
</comment>
<dbReference type="InterPro" id="IPR008271">
    <property type="entry name" value="Ser/Thr_kinase_AS"/>
</dbReference>
<evidence type="ECO:0000313" key="8">
    <source>
        <dbReference type="EMBL" id="OKL61111.1"/>
    </source>
</evidence>
<dbReference type="CDD" id="cd13981">
    <property type="entry name" value="STKc_Bub1_BubR1"/>
    <property type="match status" value="1"/>
</dbReference>
<dbReference type="GO" id="GO:0007094">
    <property type="term" value="P:mitotic spindle assembly checkpoint signaling"/>
    <property type="evidence" value="ECO:0007669"/>
    <property type="project" value="InterPro"/>
</dbReference>
<comment type="caution">
    <text evidence="8">The sequence shown here is derived from an EMBL/GenBank/DDBJ whole genome shotgun (WGS) entry which is preliminary data.</text>
</comment>
<dbReference type="Pfam" id="PF08171">
    <property type="entry name" value="Mad3_BUB1_II"/>
    <property type="match status" value="1"/>
</dbReference>
<feature type="region of interest" description="Disordered" evidence="5">
    <location>
        <begin position="236"/>
        <end position="302"/>
    </location>
</feature>
<dbReference type="RefSeq" id="XP_020121232.1">
    <property type="nucleotide sequence ID" value="XM_020265767.1"/>
</dbReference>
<dbReference type="PROSITE" id="PS50011">
    <property type="entry name" value="PROTEIN_KINASE_DOM"/>
    <property type="match status" value="1"/>
</dbReference>
<evidence type="ECO:0000256" key="5">
    <source>
        <dbReference type="SAM" id="MobiDB-lite"/>
    </source>
</evidence>
<feature type="compositionally biased region" description="Polar residues" evidence="5">
    <location>
        <begin position="331"/>
        <end position="345"/>
    </location>
</feature>
<keyword evidence="2" id="KW-0158">Chromosome</keyword>
<evidence type="ECO:0000256" key="4">
    <source>
        <dbReference type="ARBA" id="ARBA00023328"/>
    </source>
</evidence>
<feature type="compositionally biased region" description="Basic and acidic residues" evidence="5">
    <location>
        <begin position="346"/>
        <end position="360"/>
    </location>
</feature>
<dbReference type="SMART" id="SM00777">
    <property type="entry name" value="Mad3_BUB1_I"/>
    <property type="match status" value="1"/>
</dbReference>
<reference evidence="8 9" key="1">
    <citation type="submission" date="2015-06" db="EMBL/GenBank/DDBJ databases">
        <title>Talaromyces atroroseus IBT 11181 draft genome.</title>
        <authorList>
            <person name="Rasmussen K.B."/>
            <person name="Rasmussen S."/>
            <person name="Petersen B."/>
            <person name="Sicheritz-Ponten T."/>
            <person name="Mortensen U.H."/>
            <person name="Thrane U."/>
        </authorList>
    </citation>
    <scope>NUCLEOTIDE SEQUENCE [LARGE SCALE GENOMIC DNA]</scope>
    <source>
        <strain evidence="8 9">IBT 11181</strain>
    </source>
</reference>
<dbReference type="GeneID" id="31003219"/>
<feature type="compositionally biased region" description="Basic and acidic residues" evidence="5">
    <location>
        <begin position="516"/>
        <end position="526"/>
    </location>
</feature>
<feature type="region of interest" description="Disordered" evidence="5">
    <location>
        <begin position="471"/>
        <end position="496"/>
    </location>
</feature>
<feature type="compositionally biased region" description="Basic and acidic residues" evidence="5">
    <location>
        <begin position="292"/>
        <end position="302"/>
    </location>
</feature>
<dbReference type="SUPFAM" id="SSF56112">
    <property type="entry name" value="Protein kinase-like (PK-like)"/>
    <property type="match status" value="1"/>
</dbReference>
<dbReference type="GO" id="GO:0051754">
    <property type="term" value="P:meiotic sister chromatid cohesion, centromeric"/>
    <property type="evidence" value="ECO:0007669"/>
    <property type="project" value="TreeGrafter"/>
</dbReference>